<dbReference type="EMBL" id="BONQ01000091">
    <property type="protein sequence ID" value="GIG48007.1"/>
    <property type="molecule type" value="Genomic_DNA"/>
</dbReference>
<evidence type="ECO:0000256" key="2">
    <source>
        <dbReference type="RuleBase" id="RU361163"/>
    </source>
</evidence>
<gene>
    <name evidence="4" type="ORF">Dsi01nite_060480</name>
</gene>
<dbReference type="SUPFAM" id="SSF49899">
    <property type="entry name" value="Concanavalin A-like lectins/glucanases"/>
    <property type="match status" value="1"/>
</dbReference>
<evidence type="ECO:0000313" key="4">
    <source>
        <dbReference type="EMBL" id="GIG48007.1"/>
    </source>
</evidence>
<keyword evidence="5" id="KW-1185">Reference proteome</keyword>
<dbReference type="Gene3D" id="2.60.120.180">
    <property type="match status" value="1"/>
</dbReference>
<protein>
    <submittedName>
        <fullName evidence="4">Glycoside hydrolase</fullName>
    </submittedName>
</protein>
<keyword evidence="2 4" id="KW-0378">Hydrolase</keyword>
<dbReference type="Proteomes" id="UP000660611">
    <property type="component" value="Unassembled WGS sequence"/>
</dbReference>
<dbReference type="RefSeq" id="WP_203849720.1">
    <property type="nucleotide sequence ID" value="NZ_BAAAVW010000021.1"/>
</dbReference>
<keyword evidence="2" id="KW-0624">Polysaccharide degradation</keyword>
<dbReference type="InterPro" id="IPR002594">
    <property type="entry name" value="GH12"/>
</dbReference>
<dbReference type="InterPro" id="IPR013320">
    <property type="entry name" value="ConA-like_dom_sf"/>
</dbReference>
<comment type="caution">
    <text evidence="4">The sequence shown here is derived from an EMBL/GenBank/DDBJ whole genome shotgun (WGS) entry which is preliminary data.</text>
</comment>
<accession>A0A919PPT0</accession>
<dbReference type="GO" id="GO:0008810">
    <property type="term" value="F:cellulase activity"/>
    <property type="evidence" value="ECO:0007669"/>
    <property type="project" value="InterPro"/>
</dbReference>
<dbReference type="InterPro" id="IPR013319">
    <property type="entry name" value="GH11/12"/>
</dbReference>
<sequence>MFNGSRGRLARLIALPLAAVLGSLAIGAAPAHASWTNTCDDWQSLFYGGKYQTINSKWGHTLNGWGTGWQCVGRDTDNTTNGWQADLSWSNSSSVEWDEYHIKAFPSTVVGWQWGYASPDHGGLPVHLWENKNVWTNWTWQNQLTDQKSDAIYDLWLDWSDNPSGQPTDEVMIFLDYTEGAHPETDKVATVALAGANWDVYRSADSWQVISFVRTATTTSVSLNLRDFLDYSVGAGWLDTNKYLISVQAGFEVWRGTGKYITTDYNVSIS</sequence>
<evidence type="ECO:0000256" key="1">
    <source>
        <dbReference type="ARBA" id="ARBA00005519"/>
    </source>
</evidence>
<proteinExistence type="inferred from homology"/>
<feature type="chain" id="PRO_5038123363" evidence="3">
    <location>
        <begin position="34"/>
        <end position="270"/>
    </location>
</feature>
<keyword evidence="2" id="KW-0119">Carbohydrate metabolism</keyword>
<evidence type="ECO:0000313" key="5">
    <source>
        <dbReference type="Proteomes" id="UP000660611"/>
    </source>
</evidence>
<dbReference type="AlphaFoldDB" id="A0A919PPT0"/>
<organism evidence="4 5">
    <name type="scientific">Dactylosporangium siamense</name>
    <dbReference type="NCBI Taxonomy" id="685454"/>
    <lineage>
        <taxon>Bacteria</taxon>
        <taxon>Bacillati</taxon>
        <taxon>Actinomycetota</taxon>
        <taxon>Actinomycetes</taxon>
        <taxon>Micromonosporales</taxon>
        <taxon>Micromonosporaceae</taxon>
        <taxon>Dactylosporangium</taxon>
    </lineage>
</organism>
<evidence type="ECO:0000256" key="3">
    <source>
        <dbReference type="SAM" id="SignalP"/>
    </source>
</evidence>
<name>A0A919PPT0_9ACTN</name>
<dbReference type="PANTHER" id="PTHR34002">
    <property type="entry name" value="BLR1656 PROTEIN"/>
    <property type="match status" value="1"/>
</dbReference>
<dbReference type="PANTHER" id="PTHR34002:SF9">
    <property type="entry name" value="XYLOGLUCAN-SPECIFIC ENDO-BETA-1,4-GLUCANASE A"/>
    <property type="match status" value="1"/>
</dbReference>
<comment type="similarity">
    <text evidence="1 2">Belongs to the glycosyl hydrolase 12 (cellulase H) family.</text>
</comment>
<keyword evidence="3" id="KW-0732">Signal</keyword>
<keyword evidence="2" id="KW-0326">Glycosidase</keyword>
<reference evidence="4" key="1">
    <citation type="submission" date="2021-01" db="EMBL/GenBank/DDBJ databases">
        <title>Whole genome shotgun sequence of Dactylosporangium siamense NBRC 106093.</title>
        <authorList>
            <person name="Komaki H."/>
            <person name="Tamura T."/>
        </authorList>
    </citation>
    <scope>NUCLEOTIDE SEQUENCE</scope>
    <source>
        <strain evidence="4">NBRC 106093</strain>
    </source>
</reference>
<dbReference type="Pfam" id="PF01670">
    <property type="entry name" value="Glyco_hydro_12"/>
    <property type="match status" value="1"/>
</dbReference>
<dbReference type="GO" id="GO:0000272">
    <property type="term" value="P:polysaccharide catabolic process"/>
    <property type="evidence" value="ECO:0007669"/>
    <property type="project" value="UniProtKB-KW"/>
</dbReference>
<feature type="signal peptide" evidence="3">
    <location>
        <begin position="1"/>
        <end position="33"/>
    </location>
</feature>